<evidence type="ECO:0000313" key="8">
    <source>
        <dbReference type="EMBL" id="MBD7943556.1"/>
    </source>
</evidence>
<keyword evidence="5" id="KW-0464">Manganese</keyword>
<dbReference type="SUPFAM" id="SSF53092">
    <property type="entry name" value="Creatinase/prolidase N-terminal domain"/>
    <property type="match status" value="1"/>
</dbReference>
<feature type="domain" description="Peptidase M24" evidence="6">
    <location>
        <begin position="145"/>
        <end position="346"/>
    </location>
</feature>
<keyword evidence="9" id="KW-1185">Reference proteome</keyword>
<evidence type="ECO:0000256" key="4">
    <source>
        <dbReference type="ARBA" id="ARBA00022801"/>
    </source>
</evidence>
<dbReference type="GO" id="GO:0004177">
    <property type="term" value="F:aminopeptidase activity"/>
    <property type="evidence" value="ECO:0007669"/>
    <property type="project" value="UniProtKB-KW"/>
</dbReference>
<dbReference type="InterPro" id="IPR001131">
    <property type="entry name" value="Peptidase_M24B_aminopep-P_CS"/>
</dbReference>
<dbReference type="InterPro" id="IPR000994">
    <property type="entry name" value="Pept_M24"/>
</dbReference>
<sequence>MKTIEKIQSYLQTNNIDAAFVTTPDNVFYFTGFRSNPHERLLGVMIFKNADPFIICPKMEMPDAKAAGWAGKIIGHQDTENAWDILASAVKDNGQSIQSLAIEKSHMTVERLEAITKRFSSLQINRLDEKINELRVIKSEEELINMRKAAELADYAIEVGCKEIAEGKTELEILNAIELAVKEKGAAQMSFDTMVLSGPKTASPHGTPGDRKIQKGDFILFDLGVVYNGYCSDITRTVAFGEPSPDKREIYETVLKAELAAVHAVKPGVTAMELDKTARDVITDAGYGDYFTHRLGHGLGISVHEFPSITGVNEMVLEEGMVFTIEPGIYHPDITGVRIEDDVVVTSDGVEVLTKFPKELQIL</sequence>
<comment type="cofactor">
    <cofactor evidence="1">
        <name>Mn(2+)</name>
        <dbReference type="ChEBI" id="CHEBI:29035"/>
    </cofactor>
</comment>
<gene>
    <name evidence="8" type="ORF">H9650_05435</name>
</gene>
<evidence type="ECO:0000256" key="5">
    <source>
        <dbReference type="ARBA" id="ARBA00023211"/>
    </source>
</evidence>
<comment type="similarity">
    <text evidence="2">Belongs to the peptidase M24B family.</text>
</comment>
<dbReference type="EMBL" id="JACSQO010000002">
    <property type="protein sequence ID" value="MBD7943556.1"/>
    <property type="molecule type" value="Genomic_DNA"/>
</dbReference>
<dbReference type="InterPro" id="IPR036005">
    <property type="entry name" value="Creatinase/aminopeptidase-like"/>
</dbReference>
<dbReference type="Proteomes" id="UP000640786">
    <property type="component" value="Unassembled WGS sequence"/>
</dbReference>
<feature type="domain" description="Creatinase N-terminal" evidence="7">
    <location>
        <begin position="4"/>
        <end position="137"/>
    </location>
</feature>
<keyword evidence="4" id="KW-0378">Hydrolase</keyword>
<reference evidence="8 9" key="1">
    <citation type="submission" date="2020-08" db="EMBL/GenBank/DDBJ databases">
        <title>A Genomic Blueprint of the Chicken Gut Microbiome.</title>
        <authorList>
            <person name="Gilroy R."/>
            <person name="Ravi A."/>
            <person name="Getino M."/>
            <person name="Pursley I."/>
            <person name="Horton D.L."/>
            <person name="Alikhan N.-F."/>
            <person name="Baker D."/>
            <person name="Gharbi K."/>
            <person name="Hall N."/>
            <person name="Watson M."/>
            <person name="Adriaenssens E.M."/>
            <person name="Foster-Nyarko E."/>
            <person name="Jarju S."/>
            <person name="Secka A."/>
            <person name="Antonio M."/>
            <person name="Oren A."/>
            <person name="Chaudhuri R."/>
            <person name="La Ragione R.M."/>
            <person name="Hildebrand F."/>
            <person name="Pallen M.J."/>
        </authorList>
    </citation>
    <scope>NUCLEOTIDE SEQUENCE [LARGE SCALE GENOMIC DNA]</scope>
    <source>
        <strain evidence="8 9">Sa2BUA9</strain>
    </source>
</reference>
<dbReference type="InterPro" id="IPR000587">
    <property type="entry name" value="Creatinase_N"/>
</dbReference>
<evidence type="ECO:0000256" key="3">
    <source>
        <dbReference type="ARBA" id="ARBA00022723"/>
    </source>
</evidence>
<dbReference type="Gene3D" id="3.40.350.10">
    <property type="entry name" value="Creatinase/prolidase N-terminal domain"/>
    <property type="match status" value="1"/>
</dbReference>
<dbReference type="SUPFAM" id="SSF55920">
    <property type="entry name" value="Creatinase/aminopeptidase"/>
    <property type="match status" value="1"/>
</dbReference>
<proteinExistence type="inferred from homology"/>
<dbReference type="InterPro" id="IPR001714">
    <property type="entry name" value="Pept_M24_MAP"/>
</dbReference>
<dbReference type="PANTHER" id="PTHR46112:SF10">
    <property type="entry name" value="DIPEPTIDASE YKVY-RELATED"/>
    <property type="match status" value="1"/>
</dbReference>
<keyword evidence="8" id="KW-0031">Aminopeptidase</keyword>
<evidence type="ECO:0000256" key="2">
    <source>
        <dbReference type="ARBA" id="ARBA00008766"/>
    </source>
</evidence>
<protein>
    <submittedName>
        <fullName evidence="8">Aminopeptidase P family protein</fullName>
    </submittedName>
</protein>
<dbReference type="InterPro" id="IPR029149">
    <property type="entry name" value="Creatin/AminoP/Spt16_N"/>
</dbReference>
<name>A0ABR8R6X9_9BACI</name>
<evidence type="ECO:0000313" key="9">
    <source>
        <dbReference type="Proteomes" id="UP000640786"/>
    </source>
</evidence>
<dbReference type="InterPro" id="IPR050659">
    <property type="entry name" value="Peptidase_M24B"/>
</dbReference>
<dbReference type="PROSITE" id="PS00491">
    <property type="entry name" value="PROLINE_PEPTIDASE"/>
    <property type="match status" value="1"/>
</dbReference>
<dbReference type="PRINTS" id="PR00599">
    <property type="entry name" value="MAPEPTIDASE"/>
</dbReference>
<organism evidence="8 9">
    <name type="scientific">Psychrobacillus faecigallinarum</name>
    <dbReference type="NCBI Taxonomy" id="2762235"/>
    <lineage>
        <taxon>Bacteria</taxon>
        <taxon>Bacillati</taxon>
        <taxon>Bacillota</taxon>
        <taxon>Bacilli</taxon>
        <taxon>Bacillales</taxon>
        <taxon>Bacillaceae</taxon>
        <taxon>Psychrobacillus</taxon>
    </lineage>
</organism>
<keyword evidence="3" id="KW-0479">Metal-binding</keyword>
<dbReference type="CDD" id="cd01092">
    <property type="entry name" value="APP-like"/>
    <property type="match status" value="1"/>
</dbReference>
<dbReference type="PANTHER" id="PTHR46112">
    <property type="entry name" value="AMINOPEPTIDASE"/>
    <property type="match status" value="1"/>
</dbReference>
<dbReference type="RefSeq" id="WP_154310391.1">
    <property type="nucleotide sequence ID" value="NZ_JACSQO010000002.1"/>
</dbReference>
<evidence type="ECO:0000259" key="7">
    <source>
        <dbReference type="Pfam" id="PF01321"/>
    </source>
</evidence>
<evidence type="ECO:0000256" key="1">
    <source>
        <dbReference type="ARBA" id="ARBA00001936"/>
    </source>
</evidence>
<dbReference type="Gene3D" id="3.90.230.10">
    <property type="entry name" value="Creatinase/methionine aminopeptidase superfamily"/>
    <property type="match status" value="1"/>
</dbReference>
<dbReference type="Pfam" id="PF00557">
    <property type="entry name" value="Peptidase_M24"/>
    <property type="match status" value="1"/>
</dbReference>
<dbReference type="Pfam" id="PF01321">
    <property type="entry name" value="Creatinase_N"/>
    <property type="match status" value="1"/>
</dbReference>
<accession>A0ABR8R6X9</accession>
<evidence type="ECO:0000259" key="6">
    <source>
        <dbReference type="Pfam" id="PF00557"/>
    </source>
</evidence>
<comment type="caution">
    <text evidence="8">The sequence shown here is derived from an EMBL/GenBank/DDBJ whole genome shotgun (WGS) entry which is preliminary data.</text>
</comment>
<keyword evidence="8" id="KW-0645">Protease</keyword>